<accession>A0A3N0J168</accession>
<organism evidence="2 4">
    <name type="scientific">Eggerthella sinensis</name>
    <dbReference type="NCBI Taxonomy" id="242230"/>
    <lineage>
        <taxon>Bacteria</taxon>
        <taxon>Bacillati</taxon>
        <taxon>Actinomycetota</taxon>
        <taxon>Coriobacteriia</taxon>
        <taxon>Eggerthellales</taxon>
        <taxon>Eggerthellaceae</taxon>
        <taxon>Eggerthella</taxon>
    </lineage>
</organism>
<keyword evidence="3" id="KW-1185">Reference proteome</keyword>
<reference evidence="4" key="2">
    <citation type="submission" date="2018-05" db="EMBL/GenBank/DDBJ databases">
        <title>Genome Sequencing of selected type strains of the family Eggerthellaceae.</title>
        <authorList>
            <person name="Danylec N."/>
            <person name="Stoll D.A."/>
            <person name="Doetsch A."/>
            <person name="Huch M."/>
        </authorList>
    </citation>
    <scope>NUCLEOTIDE SEQUENCE [LARGE SCALE GENOMIC DNA]</scope>
    <source>
        <strain evidence="4">DSM 16107</strain>
    </source>
</reference>
<gene>
    <name evidence="1" type="ORF">C1876_08615</name>
    <name evidence="2" type="ORF">DMP09_02630</name>
</gene>
<dbReference type="Proteomes" id="UP000253817">
    <property type="component" value="Unassembled WGS sequence"/>
</dbReference>
<name>A0A3N0J168_9ACTN</name>
<protein>
    <submittedName>
        <fullName evidence="2">Uncharacterized protein</fullName>
    </submittedName>
</protein>
<comment type="caution">
    <text evidence="2">The sequence shown here is derived from an EMBL/GenBank/DDBJ whole genome shotgun (WGS) entry which is preliminary data.</text>
</comment>
<dbReference type="Proteomes" id="UP000270112">
    <property type="component" value="Unassembled WGS sequence"/>
</dbReference>
<evidence type="ECO:0000313" key="2">
    <source>
        <dbReference type="EMBL" id="RNM42983.1"/>
    </source>
</evidence>
<reference evidence="1 3" key="1">
    <citation type="journal article" date="2018" name="Elife">
        <title>Discovery and characterization of a prevalent human gut bacterial enzyme sufficient for the inactivation of a family of plant toxins.</title>
        <authorList>
            <person name="Koppel N."/>
            <person name="Bisanz J.E."/>
            <person name="Pandelia M.E."/>
            <person name="Turnbaugh P.J."/>
            <person name="Balskus E.P."/>
        </authorList>
    </citation>
    <scope>NUCLEOTIDE SEQUENCE [LARGE SCALE GENOMIC DNA]</scope>
    <source>
        <strain evidence="1 3">DSM 16107</strain>
    </source>
</reference>
<dbReference type="EMBL" id="PPTT01000013">
    <property type="protein sequence ID" value="RDB68741.1"/>
    <property type="molecule type" value="Genomic_DNA"/>
</dbReference>
<evidence type="ECO:0000313" key="1">
    <source>
        <dbReference type="EMBL" id="RDB68741.1"/>
    </source>
</evidence>
<dbReference type="EMBL" id="QICC01000005">
    <property type="protein sequence ID" value="RNM42983.1"/>
    <property type="molecule type" value="Genomic_DNA"/>
</dbReference>
<dbReference type="OrthoDB" id="3174273at2"/>
<evidence type="ECO:0000313" key="3">
    <source>
        <dbReference type="Proteomes" id="UP000253817"/>
    </source>
</evidence>
<sequence>MGFEFSSHTVEVTICDKQYTINMGDASMLDKVERWSDKLQHTDYATMSEGRINALAADVHNYLIALLGKEQFEDVFAHRAFDFIDGLELFAFLYSEIAKSRVDTSFKKTLSTYLPDLDWQNADADA</sequence>
<reference evidence="2" key="3">
    <citation type="journal article" date="2019" name="Microbiol. Resour. Announc.">
        <title>Draft Genome Sequences of Type Strains of Gordonibacter faecihominis, Paraeggerthella hongkongensis, Parvibacter caecicola,Slackia equolifaciens, Slackia faecicanis, and Slackia isoflavoniconvertens.</title>
        <authorList>
            <person name="Danylec N."/>
            <person name="Stoll D.A."/>
            <person name="Dotsch A."/>
            <person name="Huch M."/>
        </authorList>
    </citation>
    <scope>NUCLEOTIDE SEQUENCE</scope>
    <source>
        <strain evidence="2">DSM 16107</strain>
    </source>
</reference>
<dbReference type="RefSeq" id="WP_114546317.1">
    <property type="nucleotide sequence ID" value="NZ_CALJMG010000054.1"/>
</dbReference>
<evidence type="ECO:0000313" key="4">
    <source>
        <dbReference type="Proteomes" id="UP000270112"/>
    </source>
</evidence>
<dbReference type="AlphaFoldDB" id="A0A3N0J168"/>
<proteinExistence type="predicted"/>